<dbReference type="RefSeq" id="WP_190699977.1">
    <property type="nucleotide sequence ID" value="NZ_JAMPKX010000005.1"/>
</dbReference>
<evidence type="ECO:0000313" key="5">
    <source>
        <dbReference type="Proteomes" id="UP001482513"/>
    </source>
</evidence>
<dbReference type="SUPFAM" id="SSF109604">
    <property type="entry name" value="HD-domain/PDEase-like"/>
    <property type="match status" value="1"/>
</dbReference>
<gene>
    <name evidence="4" type="ORF">NC992_12510</name>
</gene>
<organism evidence="4 5">
    <name type="scientific">Leptolyngbya subtilissima DQ-A4</name>
    <dbReference type="NCBI Taxonomy" id="2933933"/>
    <lineage>
        <taxon>Bacteria</taxon>
        <taxon>Bacillati</taxon>
        <taxon>Cyanobacteriota</taxon>
        <taxon>Cyanophyceae</taxon>
        <taxon>Leptolyngbyales</taxon>
        <taxon>Leptolyngbyaceae</taxon>
        <taxon>Leptolyngbya group</taxon>
        <taxon>Leptolyngbya</taxon>
    </lineage>
</organism>
<dbReference type="Gene3D" id="1.10.3210.10">
    <property type="entry name" value="Hypothetical protein af1432"/>
    <property type="match status" value="1"/>
</dbReference>
<reference evidence="4 5" key="1">
    <citation type="submission" date="2022-04" db="EMBL/GenBank/DDBJ databases">
        <title>Positive selection, recombination, and allopatry shape intraspecific diversity of widespread and dominant cyanobacteria.</title>
        <authorList>
            <person name="Wei J."/>
            <person name="Shu W."/>
            <person name="Hu C."/>
        </authorList>
    </citation>
    <scope>NUCLEOTIDE SEQUENCE [LARGE SCALE GENOMIC DNA]</scope>
    <source>
        <strain evidence="4 5">DQ-A4</strain>
    </source>
</reference>
<evidence type="ECO:0000256" key="2">
    <source>
        <dbReference type="ARBA" id="ARBA00022801"/>
    </source>
</evidence>
<evidence type="ECO:0000313" key="4">
    <source>
        <dbReference type="EMBL" id="MEP0947697.1"/>
    </source>
</evidence>
<feature type="domain" description="HD" evidence="3">
    <location>
        <begin position="16"/>
        <end position="178"/>
    </location>
</feature>
<comment type="caution">
    <text evidence="4">The sequence shown here is derived from an EMBL/GenBank/DDBJ whole genome shotgun (WGS) entry which is preliminary data.</text>
</comment>
<dbReference type="InterPro" id="IPR006674">
    <property type="entry name" value="HD_domain"/>
</dbReference>
<keyword evidence="5" id="KW-1185">Reference proteome</keyword>
<dbReference type="EMBL" id="JAMPKX010000005">
    <property type="protein sequence ID" value="MEP0947697.1"/>
    <property type="molecule type" value="Genomic_DNA"/>
</dbReference>
<keyword evidence="2" id="KW-0378">Hydrolase</keyword>
<sequence length="196" mass="22257">MTNQRLQQQIAFVVEIDQLKQVLRQTQLMDASRRENSAEHSWHLAMMALVLAEYAPAEVDMQRAIHQVLIHDLVEIDAGDTFCYDAAGHDDKADREQRAADRIFGLLPGAIAQDLRQIWDEFEAQATPTARFAASLDRIQPLLHNWQTQGGTWKQHGISRSQVMRRMAPVEKGAPELWPFVLEVIEESVAKGYLTA</sequence>
<accession>A0ABV0K4Q6</accession>
<keyword evidence="1" id="KW-0479">Metal-binding</keyword>
<dbReference type="Proteomes" id="UP001482513">
    <property type="component" value="Unassembled WGS sequence"/>
</dbReference>
<dbReference type="PANTHER" id="PTHR11845:SF13">
    <property type="entry name" value="5'-DEOXYNUCLEOTIDASE HDDC2"/>
    <property type="match status" value="1"/>
</dbReference>
<dbReference type="Pfam" id="PF13023">
    <property type="entry name" value="HD_3"/>
    <property type="match status" value="1"/>
</dbReference>
<name>A0ABV0K4Q6_9CYAN</name>
<dbReference type="InterPro" id="IPR039356">
    <property type="entry name" value="YfbR/HDDC2"/>
</dbReference>
<protein>
    <submittedName>
        <fullName evidence="4">HD domain-containing protein</fullName>
    </submittedName>
</protein>
<proteinExistence type="predicted"/>
<dbReference type="PANTHER" id="PTHR11845">
    <property type="entry name" value="5'-DEOXYNUCLEOTIDASE HDDC2"/>
    <property type="match status" value="1"/>
</dbReference>
<evidence type="ECO:0000259" key="3">
    <source>
        <dbReference type="Pfam" id="PF13023"/>
    </source>
</evidence>
<evidence type="ECO:0000256" key="1">
    <source>
        <dbReference type="ARBA" id="ARBA00022723"/>
    </source>
</evidence>